<dbReference type="InterPro" id="IPR013584">
    <property type="entry name" value="RAP"/>
</dbReference>
<organism evidence="2 3">
    <name type="scientific">Rhynchophorus ferrugineus</name>
    <name type="common">Red palm weevil</name>
    <name type="synonym">Curculio ferrugineus</name>
    <dbReference type="NCBI Taxonomy" id="354439"/>
    <lineage>
        <taxon>Eukaryota</taxon>
        <taxon>Metazoa</taxon>
        <taxon>Ecdysozoa</taxon>
        <taxon>Arthropoda</taxon>
        <taxon>Hexapoda</taxon>
        <taxon>Insecta</taxon>
        <taxon>Pterygota</taxon>
        <taxon>Neoptera</taxon>
        <taxon>Endopterygota</taxon>
        <taxon>Coleoptera</taxon>
        <taxon>Polyphaga</taxon>
        <taxon>Cucujiformia</taxon>
        <taxon>Curculionidae</taxon>
        <taxon>Dryophthorinae</taxon>
        <taxon>Rhynchophorus</taxon>
    </lineage>
</organism>
<name>A0A834IFZ6_RHYFE</name>
<dbReference type="EMBL" id="JAACXV010000404">
    <property type="protein sequence ID" value="KAF7278301.1"/>
    <property type="molecule type" value="Genomic_DNA"/>
</dbReference>
<proteinExistence type="predicted"/>
<dbReference type="InterPro" id="IPR013579">
    <property type="entry name" value="FAST_2"/>
</dbReference>
<dbReference type="GO" id="GO:0044528">
    <property type="term" value="P:regulation of mitochondrial mRNA stability"/>
    <property type="evidence" value="ECO:0007669"/>
    <property type="project" value="InterPro"/>
</dbReference>
<comment type="caution">
    <text evidence="2">The sequence shown here is derived from an EMBL/GenBank/DDBJ whole genome shotgun (WGS) entry which is preliminary data.</text>
</comment>
<feature type="domain" description="RAP" evidence="1">
    <location>
        <begin position="480"/>
        <end position="537"/>
    </location>
</feature>
<dbReference type="Pfam" id="PF08368">
    <property type="entry name" value="FAST_2"/>
    <property type="match status" value="1"/>
</dbReference>
<accession>A0A834IFZ6</accession>
<evidence type="ECO:0000313" key="3">
    <source>
        <dbReference type="Proteomes" id="UP000625711"/>
    </source>
</evidence>
<protein>
    <recommendedName>
        <fullName evidence="1">RAP domain-containing protein</fullName>
    </recommendedName>
</protein>
<dbReference type="InterPro" id="IPR010622">
    <property type="entry name" value="FAST_Leu-rich"/>
</dbReference>
<dbReference type="SMART" id="SM00952">
    <property type="entry name" value="RAP"/>
    <property type="match status" value="1"/>
</dbReference>
<dbReference type="Pfam" id="PF06743">
    <property type="entry name" value="FAST_1"/>
    <property type="match status" value="1"/>
</dbReference>
<reference evidence="2" key="1">
    <citation type="submission" date="2020-08" db="EMBL/GenBank/DDBJ databases">
        <title>Genome sequencing and assembly of the red palm weevil Rhynchophorus ferrugineus.</title>
        <authorList>
            <person name="Dias G.B."/>
            <person name="Bergman C.M."/>
            <person name="Manee M."/>
        </authorList>
    </citation>
    <scope>NUCLEOTIDE SEQUENCE</scope>
    <source>
        <strain evidence="2">AA-2017</strain>
        <tissue evidence="2">Whole larva</tissue>
    </source>
</reference>
<evidence type="ECO:0000313" key="2">
    <source>
        <dbReference type="EMBL" id="KAF7278301.1"/>
    </source>
</evidence>
<dbReference type="OrthoDB" id="6501018at2759"/>
<dbReference type="AlphaFoldDB" id="A0A834IFZ6"/>
<keyword evidence="3" id="KW-1185">Reference proteome</keyword>
<dbReference type="Proteomes" id="UP000625711">
    <property type="component" value="Unassembled WGS sequence"/>
</dbReference>
<evidence type="ECO:0000259" key="1">
    <source>
        <dbReference type="SMART" id="SM00952"/>
    </source>
</evidence>
<sequence length="544" mass="60601">MLKLYQKILKQHTKTPCKISALIRYNGFASSTAAEVKKSDTQTLAEVDKTVITKSSTSPKNRANLVKVAFASIQRDEGLTPATDEKIKKANTIDELLSISQGSGISRQHALKVVSVLSNWTSNGKIKIGDFESDPRFLRLCKILTKSSASKSIKNIQPVLNNNDLSTILNITADEEAAKIVSDLNISQILRVLSTLAARKRRSPLLLRAIAYNITASSEVLDIKQCADLLYSISVLNFNDENLFERVTNNIVNVLHKDEINKSAVIGSILTSIGLLKYKSQVLLDSLSDWIIENHKICRPQDIFSLFMTLAVVHYVPTNGEALFNVLLPQLTEEEAGQPHIWLEIVWSLVLLNKATAEQVKSVLDEQFLRKLGSSLSTSTKLKLLNIDGAAHYLIENYDGPKIPPDHETRKTNLTLSNNKKEMVNSLLDTLKNLISQNNLKCRINTGLGFYIDAECILDNNCNPKPLTTKLNSDLTRVAVVAYDYYDMTKGKVQPTGVNVFSQNLLSAMGYKVVAIPYTDFNIRDKIVNKVKFLETQLRHAVKS</sequence>
<gene>
    <name evidence="2" type="ORF">GWI33_008651</name>
</gene>